<protein>
    <submittedName>
        <fullName evidence="2">Uncharacterized protein</fullName>
    </submittedName>
</protein>
<gene>
    <name evidence="2" type="ORF">MANES_06G165300</name>
</gene>
<keyword evidence="1" id="KW-0472">Membrane</keyword>
<feature type="transmembrane region" description="Helical" evidence="1">
    <location>
        <begin position="53"/>
        <end position="74"/>
    </location>
</feature>
<name>A0A2C9VSZ8_MANES</name>
<feature type="transmembrane region" description="Helical" evidence="1">
    <location>
        <begin position="6"/>
        <end position="33"/>
    </location>
</feature>
<evidence type="ECO:0000313" key="2">
    <source>
        <dbReference type="EMBL" id="OAY48535.1"/>
    </source>
</evidence>
<sequence length="75" mass="8456">MAVPAALAIVPIGILFFFSGLIVNLIQAVLFIIVRPASKCMHTRINKIAAELLWLELIWLVDWWACLKVLIFPLP</sequence>
<reference evidence="2" key="1">
    <citation type="submission" date="2016-02" db="EMBL/GenBank/DDBJ databases">
        <title>WGS assembly of Manihot esculenta.</title>
        <authorList>
            <person name="Bredeson J.V."/>
            <person name="Prochnik S.E."/>
            <person name="Lyons J.B."/>
            <person name="Schmutz J."/>
            <person name="Grimwood J."/>
            <person name="Vrebalov J."/>
            <person name="Bart R.S."/>
            <person name="Amuge T."/>
            <person name="Ferguson M.E."/>
            <person name="Green R."/>
            <person name="Putnam N."/>
            <person name="Stites J."/>
            <person name="Rounsley S."/>
            <person name="Rokhsar D.S."/>
        </authorList>
    </citation>
    <scope>NUCLEOTIDE SEQUENCE [LARGE SCALE GENOMIC DNA]</scope>
    <source>
        <tissue evidence="2">Leaf</tissue>
    </source>
</reference>
<proteinExistence type="predicted"/>
<accession>A0A2C9VSZ8</accession>
<keyword evidence="1" id="KW-1133">Transmembrane helix</keyword>
<evidence type="ECO:0000256" key="1">
    <source>
        <dbReference type="SAM" id="Phobius"/>
    </source>
</evidence>
<dbReference type="EMBL" id="CM004392">
    <property type="protein sequence ID" value="OAY48535.1"/>
    <property type="molecule type" value="Genomic_DNA"/>
</dbReference>
<dbReference type="STRING" id="3983.A0A2C9VSZ8"/>
<organism evidence="2">
    <name type="scientific">Manihot esculenta</name>
    <name type="common">Cassava</name>
    <name type="synonym">Jatropha manihot</name>
    <dbReference type="NCBI Taxonomy" id="3983"/>
    <lineage>
        <taxon>Eukaryota</taxon>
        <taxon>Viridiplantae</taxon>
        <taxon>Streptophyta</taxon>
        <taxon>Embryophyta</taxon>
        <taxon>Tracheophyta</taxon>
        <taxon>Spermatophyta</taxon>
        <taxon>Magnoliopsida</taxon>
        <taxon>eudicotyledons</taxon>
        <taxon>Gunneridae</taxon>
        <taxon>Pentapetalae</taxon>
        <taxon>rosids</taxon>
        <taxon>fabids</taxon>
        <taxon>Malpighiales</taxon>
        <taxon>Euphorbiaceae</taxon>
        <taxon>Crotonoideae</taxon>
        <taxon>Manihoteae</taxon>
        <taxon>Manihot</taxon>
    </lineage>
</organism>
<keyword evidence="1" id="KW-0812">Transmembrane</keyword>
<dbReference type="AlphaFoldDB" id="A0A2C9VSZ8"/>